<organism evidence="1 2">
    <name type="scientific">Halorubrum tibetense</name>
    <dbReference type="NCBI Taxonomy" id="175631"/>
    <lineage>
        <taxon>Archaea</taxon>
        <taxon>Methanobacteriati</taxon>
        <taxon>Methanobacteriota</taxon>
        <taxon>Stenosarchaea group</taxon>
        <taxon>Halobacteria</taxon>
        <taxon>Halobacteriales</taxon>
        <taxon>Haloferacaceae</taxon>
        <taxon>Halorubrum</taxon>
    </lineage>
</organism>
<comment type="caution">
    <text evidence="1">The sequence shown here is derived from an EMBL/GenBank/DDBJ whole genome shotgun (WGS) entry which is preliminary data.</text>
</comment>
<sequence>FRLNPNGYTLSGPLTWFAGNVPYDSASGVVHRTLHNQTGHIGPLPGDMARSAVGLINGDLGAVLGDRDAGLGRSWERLHLIGVSAGLLSERRYSNYNTVIGSHAMNTAMIPFEGIANWVLSQGRSYRYVVNVDEHKTLNFIDKNGAAREEKVPVKLRQAISYTSENDADIWITICQTHQDSRVAGLSTDVVIGYSADIMDEHKMKTSSWEAVYAQIAAIDQQVKDTQASGKWNLVK</sequence>
<evidence type="ECO:0000313" key="2">
    <source>
        <dbReference type="Proteomes" id="UP001596442"/>
    </source>
</evidence>
<gene>
    <name evidence="1" type="ORF">ACFQEU_17080</name>
</gene>
<reference evidence="1 2" key="1">
    <citation type="journal article" date="2019" name="Int. J. Syst. Evol. Microbiol.">
        <title>The Global Catalogue of Microorganisms (GCM) 10K type strain sequencing project: providing services to taxonomists for standard genome sequencing and annotation.</title>
        <authorList>
            <consortium name="The Broad Institute Genomics Platform"/>
            <consortium name="The Broad Institute Genome Sequencing Center for Infectious Disease"/>
            <person name="Wu L."/>
            <person name="Ma J."/>
        </authorList>
    </citation>
    <scope>NUCLEOTIDE SEQUENCE [LARGE SCALE GENOMIC DNA]</scope>
    <source>
        <strain evidence="1 2">CGMCC 1.3239</strain>
    </source>
</reference>
<keyword evidence="2" id="KW-1185">Reference proteome</keyword>
<feature type="non-terminal residue" evidence="1">
    <location>
        <position position="1"/>
    </location>
</feature>
<name>A0ABD5SIS6_9EURY</name>
<dbReference type="AlphaFoldDB" id="A0ABD5SIS6"/>
<proteinExistence type="predicted"/>
<accession>A0ABD5SIS6</accession>
<dbReference type="EMBL" id="JBHSWW010000578">
    <property type="protein sequence ID" value="MFC6755163.1"/>
    <property type="molecule type" value="Genomic_DNA"/>
</dbReference>
<evidence type="ECO:0000313" key="1">
    <source>
        <dbReference type="EMBL" id="MFC6755163.1"/>
    </source>
</evidence>
<dbReference type="Proteomes" id="UP001596442">
    <property type="component" value="Unassembled WGS sequence"/>
</dbReference>
<dbReference type="RefSeq" id="WP_379784090.1">
    <property type="nucleotide sequence ID" value="NZ_JBHSWW010000578.1"/>
</dbReference>
<protein>
    <submittedName>
        <fullName evidence="1">Uncharacterized protein</fullName>
    </submittedName>
</protein>